<proteinExistence type="predicted"/>
<dbReference type="CDD" id="cd17324">
    <property type="entry name" value="MFS_NepI_like"/>
    <property type="match status" value="1"/>
</dbReference>
<evidence type="ECO:0000313" key="8">
    <source>
        <dbReference type="EMBL" id="MBM2620841.1"/>
    </source>
</evidence>
<keyword evidence="5 6" id="KW-0472">Membrane</keyword>
<feature type="transmembrane region" description="Helical" evidence="6">
    <location>
        <begin position="133"/>
        <end position="155"/>
    </location>
</feature>
<feature type="transmembrane region" description="Helical" evidence="6">
    <location>
        <begin position="47"/>
        <end position="67"/>
    </location>
</feature>
<dbReference type="Pfam" id="PF07690">
    <property type="entry name" value="MFS_1"/>
    <property type="match status" value="1"/>
</dbReference>
<dbReference type="Proteomes" id="UP000632138">
    <property type="component" value="Unassembled WGS sequence"/>
</dbReference>
<evidence type="ECO:0000256" key="1">
    <source>
        <dbReference type="ARBA" id="ARBA00004651"/>
    </source>
</evidence>
<dbReference type="PANTHER" id="PTHR43124:SF5">
    <property type="entry name" value="PURINE RIBONUCLEOSIDE EFFLUX PUMP NEPI"/>
    <property type="match status" value="1"/>
</dbReference>
<feature type="transmembrane region" description="Helical" evidence="6">
    <location>
        <begin position="329"/>
        <end position="351"/>
    </location>
</feature>
<dbReference type="SUPFAM" id="SSF103473">
    <property type="entry name" value="MFS general substrate transporter"/>
    <property type="match status" value="1"/>
</dbReference>
<dbReference type="InterPro" id="IPR050189">
    <property type="entry name" value="MFS_Efflux_Transporters"/>
</dbReference>
<feature type="domain" description="Major facilitator superfamily (MFS) profile" evidence="7">
    <location>
        <begin position="9"/>
        <end position="382"/>
    </location>
</feature>
<feature type="transmembrane region" description="Helical" evidence="6">
    <location>
        <begin position="100"/>
        <end position="121"/>
    </location>
</feature>
<evidence type="ECO:0000256" key="4">
    <source>
        <dbReference type="ARBA" id="ARBA00022989"/>
    </source>
</evidence>
<accession>A0ABS2ANM7</accession>
<reference evidence="8 9" key="1">
    <citation type="submission" date="2021-01" db="EMBL/GenBank/DDBJ databases">
        <title>Actinoplanes sp. nov. LDG1-06 isolated from lichen.</title>
        <authorList>
            <person name="Saeng-In P."/>
            <person name="Phongsopitanun W."/>
            <person name="Kanchanasin P."/>
            <person name="Yuki M."/>
            <person name="Kudo T."/>
            <person name="Ohkuma M."/>
            <person name="Tanasupawat S."/>
        </authorList>
    </citation>
    <scope>NUCLEOTIDE SEQUENCE [LARGE SCALE GENOMIC DNA]</scope>
    <source>
        <strain evidence="8 9">LDG1-06</strain>
    </source>
</reference>
<feature type="transmembrane region" description="Helical" evidence="6">
    <location>
        <begin position="74"/>
        <end position="94"/>
    </location>
</feature>
<feature type="transmembrane region" description="Helical" evidence="6">
    <location>
        <begin position="294"/>
        <end position="317"/>
    </location>
</feature>
<feature type="transmembrane region" description="Helical" evidence="6">
    <location>
        <begin position="204"/>
        <end position="227"/>
    </location>
</feature>
<gene>
    <name evidence="8" type="ORF">JIG36_35610</name>
</gene>
<evidence type="ECO:0000256" key="3">
    <source>
        <dbReference type="ARBA" id="ARBA00022692"/>
    </source>
</evidence>
<keyword evidence="3 6" id="KW-0812">Transmembrane</keyword>
<dbReference type="InterPro" id="IPR020846">
    <property type="entry name" value="MFS_dom"/>
</dbReference>
<evidence type="ECO:0000256" key="5">
    <source>
        <dbReference type="ARBA" id="ARBA00023136"/>
    </source>
</evidence>
<dbReference type="InterPro" id="IPR011701">
    <property type="entry name" value="MFS"/>
</dbReference>
<protein>
    <submittedName>
        <fullName evidence="8">MFS transporter</fullName>
    </submittedName>
</protein>
<dbReference type="PROSITE" id="PS50850">
    <property type="entry name" value="MFS"/>
    <property type="match status" value="1"/>
</dbReference>
<dbReference type="Gene3D" id="1.20.1250.20">
    <property type="entry name" value="MFS general substrate transporter like domains"/>
    <property type="match status" value="1"/>
</dbReference>
<dbReference type="RefSeq" id="WP_203380817.1">
    <property type="nucleotide sequence ID" value="NZ_JAENHP010000016.1"/>
</dbReference>
<evidence type="ECO:0000313" key="9">
    <source>
        <dbReference type="Proteomes" id="UP000632138"/>
    </source>
</evidence>
<dbReference type="EMBL" id="JAENHP010000016">
    <property type="protein sequence ID" value="MBM2620841.1"/>
    <property type="molecule type" value="Genomic_DNA"/>
</dbReference>
<feature type="transmembrane region" description="Helical" evidence="6">
    <location>
        <begin position="161"/>
        <end position="183"/>
    </location>
</feature>
<feature type="transmembrane region" description="Helical" evidence="6">
    <location>
        <begin position="357"/>
        <end position="378"/>
    </location>
</feature>
<sequence length="384" mass="38060">MSSRAAWAGVVSLSLGFFAFVMAEFLPASLLPRIAGDLGVSPGAAGQTVTVTAVGAGLAGLLLPAWLPRVDRRHVTLGLTVAAIVSNVLVALAPNLPVMLAARLILGVALGGYWALAIAMVAQLVPGDRLGRAVTVINAGVSVATIAAVPLGTWLGELWGWRAVFLLGGGVAVLALVAQAVTLPGVAPQAVGGLRALGSALRSGFLLLGLTAILLIAAGQFTGFTYIRPAAEFVSGIDAGGLAALLLVYGVANVLGTAASGFLVDRSMRVAAVGFPAVSGIGMVAMVLSGGSVAGLFAAVALWGFGFGGVPTTTQTWGARADPARLEQVGGLTVVAFQVAIAAGAIVGGLLVDGAAATTPLTVGGTVMVAGGFLLAAARRRTPF</sequence>
<keyword evidence="2" id="KW-1003">Cell membrane</keyword>
<comment type="subcellular location">
    <subcellularLocation>
        <location evidence="1">Cell membrane</location>
        <topology evidence="1">Multi-pass membrane protein</topology>
    </subcellularLocation>
</comment>
<feature type="transmembrane region" description="Helical" evidence="6">
    <location>
        <begin position="239"/>
        <end position="263"/>
    </location>
</feature>
<comment type="caution">
    <text evidence="8">The sequence shown here is derived from an EMBL/GenBank/DDBJ whole genome shotgun (WGS) entry which is preliminary data.</text>
</comment>
<keyword evidence="4 6" id="KW-1133">Transmembrane helix</keyword>
<dbReference type="InterPro" id="IPR036259">
    <property type="entry name" value="MFS_trans_sf"/>
</dbReference>
<evidence type="ECO:0000256" key="6">
    <source>
        <dbReference type="SAM" id="Phobius"/>
    </source>
</evidence>
<keyword evidence="9" id="KW-1185">Reference proteome</keyword>
<organism evidence="8 9">
    <name type="scientific">Paractinoplanes ovalisporus</name>
    <dbReference type="NCBI Taxonomy" id="2810368"/>
    <lineage>
        <taxon>Bacteria</taxon>
        <taxon>Bacillati</taxon>
        <taxon>Actinomycetota</taxon>
        <taxon>Actinomycetes</taxon>
        <taxon>Micromonosporales</taxon>
        <taxon>Micromonosporaceae</taxon>
        <taxon>Paractinoplanes</taxon>
    </lineage>
</organism>
<dbReference type="PANTHER" id="PTHR43124">
    <property type="entry name" value="PURINE EFFLUX PUMP PBUE"/>
    <property type="match status" value="1"/>
</dbReference>
<feature type="transmembrane region" description="Helical" evidence="6">
    <location>
        <begin position="270"/>
        <end position="288"/>
    </location>
</feature>
<evidence type="ECO:0000259" key="7">
    <source>
        <dbReference type="PROSITE" id="PS50850"/>
    </source>
</evidence>
<evidence type="ECO:0000256" key="2">
    <source>
        <dbReference type="ARBA" id="ARBA00022475"/>
    </source>
</evidence>
<name>A0ABS2ANM7_9ACTN</name>